<keyword evidence="3" id="KW-1185">Reference proteome</keyword>
<dbReference type="EMBL" id="SMLK01000005">
    <property type="protein sequence ID" value="TFY98881.1"/>
    <property type="molecule type" value="Genomic_DNA"/>
</dbReference>
<organism evidence="2 3">
    <name type="scientific">Ramlibacter humi</name>
    <dbReference type="NCBI Taxonomy" id="2530451"/>
    <lineage>
        <taxon>Bacteria</taxon>
        <taxon>Pseudomonadati</taxon>
        <taxon>Pseudomonadota</taxon>
        <taxon>Betaproteobacteria</taxon>
        <taxon>Burkholderiales</taxon>
        <taxon>Comamonadaceae</taxon>
        <taxon>Ramlibacter</taxon>
    </lineage>
</organism>
<gene>
    <name evidence="2" type="ORF">EZ216_15035</name>
</gene>
<proteinExistence type="predicted"/>
<reference evidence="2 3" key="1">
    <citation type="submission" date="2019-03" db="EMBL/GenBank/DDBJ databases">
        <title>Ramlibacter sp. 18x22-1, whole genome shotgun sequence.</title>
        <authorList>
            <person name="Zhang X."/>
            <person name="Feng G."/>
            <person name="Zhu H."/>
        </authorList>
    </citation>
    <scope>NUCLEOTIDE SEQUENCE [LARGE SCALE GENOMIC DNA]</scope>
    <source>
        <strain evidence="2 3">18x22-1</strain>
    </source>
</reference>
<accession>A0A4Z0BJD1</accession>
<name>A0A4Z0BJD1_9BURK</name>
<keyword evidence="1" id="KW-0472">Membrane</keyword>
<keyword evidence="1" id="KW-0812">Transmembrane</keyword>
<dbReference type="Proteomes" id="UP000297839">
    <property type="component" value="Unassembled WGS sequence"/>
</dbReference>
<dbReference type="RefSeq" id="WP_135250600.1">
    <property type="nucleotide sequence ID" value="NZ_SMLK01000005.1"/>
</dbReference>
<keyword evidence="1" id="KW-1133">Transmembrane helix</keyword>
<protein>
    <submittedName>
        <fullName evidence="2">Uncharacterized protein</fullName>
    </submittedName>
</protein>
<evidence type="ECO:0000313" key="2">
    <source>
        <dbReference type="EMBL" id="TFY98881.1"/>
    </source>
</evidence>
<evidence type="ECO:0000313" key="3">
    <source>
        <dbReference type="Proteomes" id="UP000297839"/>
    </source>
</evidence>
<dbReference type="AlphaFoldDB" id="A0A4Z0BJD1"/>
<comment type="caution">
    <text evidence="2">The sequence shown here is derived from an EMBL/GenBank/DDBJ whole genome shotgun (WGS) entry which is preliminary data.</text>
</comment>
<evidence type="ECO:0000256" key="1">
    <source>
        <dbReference type="SAM" id="Phobius"/>
    </source>
</evidence>
<feature type="transmembrane region" description="Helical" evidence="1">
    <location>
        <begin position="6"/>
        <end position="33"/>
    </location>
</feature>
<feature type="transmembrane region" description="Helical" evidence="1">
    <location>
        <begin position="76"/>
        <end position="103"/>
    </location>
</feature>
<sequence>MDTSSLTFFAVIGFLAVAVPPALCTVVCGWLFVRLRTHRIGGLAAAGVLLAAMAVGVALSAMLMQFEAPYLRGDGGVAVALVPLFGGLLELGVAALFLLALLFSPLWPQPGKETGT</sequence>
<feature type="transmembrane region" description="Helical" evidence="1">
    <location>
        <begin position="40"/>
        <end position="64"/>
    </location>
</feature>